<dbReference type="Proteomes" id="UP000265875">
    <property type="component" value="Unassembled WGS sequence"/>
</dbReference>
<dbReference type="RefSeq" id="WP_119368609.1">
    <property type="nucleotide sequence ID" value="NZ_QWLL01000005.1"/>
</dbReference>
<dbReference type="AlphaFoldDB" id="A0A399MEV0"/>
<evidence type="ECO:0000313" key="2">
    <source>
        <dbReference type="Proteomes" id="UP000265875"/>
    </source>
</evidence>
<comment type="caution">
    <text evidence="1">The sequence shown here is derived from an EMBL/GenBank/DDBJ whole genome shotgun (WGS) entry which is preliminary data.</text>
</comment>
<gene>
    <name evidence="1" type="ORF">D0894_02000</name>
</gene>
<name>A0A399MEV0_9PSED</name>
<proteinExistence type="predicted"/>
<dbReference type="EMBL" id="QWLL01000005">
    <property type="protein sequence ID" value="RII80370.1"/>
    <property type="molecule type" value="Genomic_DNA"/>
</dbReference>
<accession>A0A399MEV0</accession>
<sequence>MSAAMSAEAKLKAAVVDRLFSSGILDNDAVLVSELTVDNWAHRTDLVLANGRLWGFELKSERDNLSRLPAQISSFSQHFEKFVLVVDEKFASRAAQLIKETNGAGLWISTGCGKLIEKIRPSFRPLAKSRAISLMTAIELRKLLSKNGYRNIKNCKRAELVELAKCMTVQTLSDGARSAIKDRFRSIHLSFVDQRAIDGSLSALPTLTRAANKSNLATPTKPNKIDISLFPPVPKDHPNLIEAPSGPVIARMKNQP</sequence>
<organism evidence="1 2">
    <name type="scientific">Pseudomonas monteilii</name>
    <dbReference type="NCBI Taxonomy" id="76759"/>
    <lineage>
        <taxon>Bacteria</taxon>
        <taxon>Pseudomonadati</taxon>
        <taxon>Pseudomonadota</taxon>
        <taxon>Gammaproteobacteria</taxon>
        <taxon>Pseudomonadales</taxon>
        <taxon>Pseudomonadaceae</taxon>
        <taxon>Pseudomonas</taxon>
    </lineage>
</organism>
<dbReference type="InterPro" id="IPR047729">
    <property type="entry name" value="Sce7726-like"/>
</dbReference>
<reference evidence="1 2" key="1">
    <citation type="submission" date="2018-08" db="EMBL/GenBank/DDBJ databases">
        <title>Draft genome sequence of the cyanotroph, Pseudomonas monteilii BCN3.</title>
        <authorList>
            <person name="Jones L.B."/>
            <person name="Kunz D.A."/>
        </authorList>
    </citation>
    <scope>NUCLEOTIDE SEQUENCE [LARGE SCALE GENOMIC DNA]</scope>
    <source>
        <strain evidence="1 2">BCN3</strain>
    </source>
</reference>
<evidence type="ECO:0000313" key="1">
    <source>
        <dbReference type="EMBL" id="RII80370.1"/>
    </source>
</evidence>
<dbReference type="NCBIfam" id="NF033832">
    <property type="entry name" value="sce7726_fam"/>
    <property type="match status" value="1"/>
</dbReference>
<evidence type="ECO:0008006" key="3">
    <source>
        <dbReference type="Google" id="ProtNLM"/>
    </source>
</evidence>
<protein>
    <recommendedName>
        <fullName evidence="3">Sce7726 family protein</fullName>
    </recommendedName>
</protein>